<gene>
    <name evidence="2" type="ORF">BS47DRAFT_1361048</name>
</gene>
<dbReference type="EMBL" id="MU128951">
    <property type="protein sequence ID" value="KAF9515315.1"/>
    <property type="molecule type" value="Genomic_DNA"/>
</dbReference>
<feature type="compositionally biased region" description="Basic and acidic residues" evidence="1">
    <location>
        <begin position="18"/>
        <end position="30"/>
    </location>
</feature>
<dbReference type="OrthoDB" id="2576541at2759"/>
<evidence type="ECO:0000313" key="2">
    <source>
        <dbReference type="EMBL" id="KAF9515315.1"/>
    </source>
</evidence>
<comment type="caution">
    <text evidence="2">The sequence shown here is derived from an EMBL/GenBank/DDBJ whole genome shotgun (WGS) entry which is preliminary data.</text>
</comment>
<keyword evidence="3" id="KW-1185">Reference proteome</keyword>
<accession>A0A9P6B0L7</accession>
<reference evidence="2" key="1">
    <citation type="journal article" date="2020" name="Nat. Commun.">
        <title>Large-scale genome sequencing of mycorrhizal fungi provides insights into the early evolution of symbiotic traits.</title>
        <authorList>
            <person name="Miyauchi S."/>
            <person name="Kiss E."/>
            <person name="Kuo A."/>
            <person name="Drula E."/>
            <person name="Kohler A."/>
            <person name="Sanchez-Garcia M."/>
            <person name="Morin E."/>
            <person name="Andreopoulos B."/>
            <person name="Barry K.W."/>
            <person name="Bonito G."/>
            <person name="Buee M."/>
            <person name="Carver A."/>
            <person name="Chen C."/>
            <person name="Cichocki N."/>
            <person name="Clum A."/>
            <person name="Culley D."/>
            <person name="Crous P.W."/>
            <person name="Fauchery L."/>
            <person name="Girlanda M."/>
            <person name="Hayes R.D."/>
            <person name="Keri Z."/>
            <person name="LaButti K."/>
            <person name="Lipzen A."/>
            <person name="Lombard V."/>
            <person name="Magnuson J."/>
            <person name="Maillard F."/>
            <person name="Murat C."/>
            <person name="Nolan M."/>
            <person name="Ohm R.A."/>
            <person name="Pangilinan J."/>
            <person name="Pereira M.F."/>
            <person name="Perotto S."/>
            <person name="Peter M."/>
            <person name="Pfister S."/>
            <person name="Riley R."/>
            <person name="Sitrit Y."/>
            <person name="Stielow J.B."/>
            <person name="Szollosi G."/>
            <person name="Zifcakova L."/>
            <person name="Stursova M."/>
            <person name="Spatafora J.W."/>
            <person name="Tedersoo L."/>
            <person name="Vaario L.M."/>
            <person name="Yamada A."/>
            <person name="Yan M."/>
            <person name="Wang P."/>
            <person name="Xu J."/>
            <person name="Bruns T."/>
            <person name="Baldrian P."/>
            <person name="Vilgalys R."/>
            <person name="Dunand C."/>
            <person name="Henrissat B."/>
            <person name="Grigoriev I.V."/>
            <person name="Hibbett D."/>
            <person name="Nagy L.G."/>
            <person name="Martin F.M."/>
        </authorList>
    </citation>
    <scope>NUCLEOTIDE SEQUENCE</scope>
    <source>
        <strain evidence="2">UP504</strain>
    </source>
</reference>
<dbReference type="AlphaFoldDB" id="A0A9P6B0L7"/>
<feature type="region of interest" description="Disordered" evidence="1">
    <location>
        <begin position="1"/>
        <end position="33"/>
    </location>
</feature>
<organism evidence="2 3">
    <name type="scientific">Hydnum rufescens UP504</name>
    <dbReference type="NCBI Taxonomy" id="1448309"/>
    <lineage>
        <taxon>Eukaryota</taxon>
        <taxon>Fungi</taxon>
        <taxon>Dikarya</taxon>
        <taxon>Basidiomycota</taxon>
        <taxon>Agaricomycotina</taxon>
        <taxon>Agaricomycetes</taxon>
        <taxon>Cantharellales</taxon>
        <taxon>Hydnaceae</taxon>
        <taxon>Hydnum</taxon>
    </lineage>
</organism>
<name>A0A9P6B0L7_9AGAM</name>
<feature type="region of interest" description="Disordered" evidence="1">
    <location>
        <begin position="46"/>
        <end position="118"/>
    </location>
</feature>
<protein>
    <submittedName>
        <fullName evidence="2">Uncharacterized protein</fullName>
    </submittedName>
</protein>
<proteinExistence type="predicted"/>
<evidence type="ECO:0000313" key="3">
    <source>
        <dbReference type="Proteomes" id="UP000886523"/>
    </source>
</evidence>
<evidence type="ECO:0000256" key="1">
    <source>
        <dbReference type="SAM" id="MobiDB-lite"/>
    </source>
</evidence>
<sequence>MHPLPARPTGRAGIETNALDRSETDFDGRSLADSSTADLAVHAAPAPYSLPAPEPPQQYYDDPAGGVYPHSGAYYDPYRGPVPPTMSPTTPNQGRPDDLYQARSPGPNGGGRAISPGPRLHIFRREGLPRLVPGNCTQRDPLHRGQTWRLGARVRRHLACMLRTEDRGWARGISNTVYDTSRTRWTVLSSLSMVEE</sequence>
<dbReference type="Proteomes" id="UP000886523">
    <property type="component" value="Unassembled WGS sequence"/>
</dbReference>